<protein>
    <recommendedName>
        <fullName evidence="3">Major facilitator superfamily (MFS) profile domain-containing protein</fullName>
    </recommendedName>
</protein>
<name>A0ABD3N9Z6_9STRA</name>
<dbReference type="InterPro" id="IPR020846">
    <property type="entry name" value="MFS_dom"/>
</dbReference>
<reference evidence="4 5" key="1">
    <citation type="submission" date="2024-10" db="EMBL/GenBank/DDBJ databases">
        <title>Updated reference genomes for cyclostephanoid diatoms.</title>
        <authorList>
            <person name="Roberts W.R."/>
            <person name="Alverson A.J."/>
        </authorList>
    </citation>
    <scope>NUCLEOTIDE SEQUENCE [LARGE SCALE GENOMIC DNA]</scope>
    <source>
        <strain evidence="4 5">AJA276-08</strain>
    </source>
</reference>
<feature type="transmembrane region" description="Helical" evidence="2">
    <location>
        <begin position="319"/>
        <end position="344"/>
    </location>
</feature>
<proteinExistence type="predicted"/>
<dbReference type="PROSITE" id="PS50850">
    <property type="entry name" value="MFS"/>
    <property type="match status" value="1"/>
</dbReference>
<comment type="subcellular location">
    <subcellularLocation>
        <location evidence="1">Membrane</location>
        <topology evidence="1">Multi-pass membrane protein</topology>
    </subcellularLocation>
</comment>
<sequence>MSAEAIVTYLNIVLYAVSYQLQRPVEPYLVRSLIRNNGGEEGLSEGEESSANATYGKLTSFFSLIQTIGSPLVGILLDRVGPRRTSVLVYAASALSYWILSNATTPAWLYWSKVPTLLQHAFLVGQATVATLPDVDGEESASKRAAALGRMTTAYTIGATLGPALGGYLASGSDLYAGARLAVWGSLASVLLSIVYLKDHRGENSGEEKRCRGEDGSSSRTAQGEDVSFLKSALKSLRYLLHPIIGPLLFVKLLNGISSSAFTTILPLILANKLNFTTSQLGLFYSASSLTVAAFSAVGMVPVMSYVGNKSDRLAHAGIGCRLVSMVLFGIVGSRVMLAALTVLTSEVDGAKASNVGLALTTLTSVAVSLSSHVHATALTTLTTGTVSPDERGTILGLEHGLFSFARIIGPPLGTSLLSRGPSMAFGFIATGAEGLWMVIAVCVIMDIALMACLNVWSSRSSIIESNSMQHLILFPKSYRPLLEVDSDKDHSD</sequence>
<evidence type="ECO:0000256" key="2">
    <source>
        <dbReference type="SAM" id="Phobius"/>
    </source>
</evidence>
<keyword evidence="5" id="KW-1185">Reference proteome</keyword>
<dbReference type="PANTHER" id="PTHR24002">
    <property type="entry name" value="SOLUTE CARRIER FAMILY 22 MEMBER 18"/>
    <property type="match status" value="1"/>
</dbReference>
<comment type="caution">
    <text evidence="4">The sequence shown here is derived from an EMBL/GenBank/DDBJ whole genome shotgun (WGS) entry which is preliminary data.</text>
</comment>
<organism evidence="4 5">
    <name type="scientific">Stephanodiscus triporus</name>
    <dbReference type="NCBI Taxonomy" id="2934178"/>
    <lineage>
        <taxon>Eukaryota</taxon>
        <taxon>Sar</taxon>
        <taxon>Stramenopiles</taxon>
        <taxon>Ochrophyta</taxon>
        <taxon>Bacillariophyta</taxon>
        <taxon>Coscinodiscophyceae</taxon>
        <taxon>Thalassiosirophycidae</taxon>
        <taxon>Stephanodiscales</taxon>
        <taxon>Stephanodiscaceae</taxon>
        <taxon>Stephanodiscus</taxon>
    </lineage>
</organism>
<evidence type="ECO:0000259" key="3">
    <source>
        <dbReference type="PROSITE" id="PS50850"/>
    </source>
</evidence>
<evidence type="ECO:0000313" key="4">
    <source>
        <dbReference type="EMBL" id="KAL3772873.1"/>
    </source>
</evidence>
<feature type="transmembrane region" description="Helical" evidence="2">
    <location>
        <begin position="283"/>
        <end position="307"/>
    </location>
</feature>
<feature type="transmembrane region" description="Helical" evidence="2">
    <location>
        <begin position="244"/>
        <end position="271"/>
    </location>
</feature>
<feature type="transmembrane region" description="Helical" evidence="2">
    <location>
        <begin position="89"/>
        <end position="111"/>
    </location>
</feature>
<feature type="transmembrane region" description="Helical" evidence="2">
    <location>
        <begin position="436"/>
        <end position="457"/>
    </location>
</feature>
<dbReference type="Pfam" id="PF07690">
    <property type="entry name" value="MFS_1"/>
    <property type="match status" value="1"/>
</dbReference>
<feature type="domain" description="Major facilitator superfamily (MFS) profile" evidence="3">
    <location>
        <begin position="4"/>
        <end position="459"/>
    </location>
</feature>
<dbReference type="InterPro" id="IPR036259">
    <property type="entry name" value="MFS_trans_sf"/>
</dbReference>
<keyword evidence="2" id="KW-1133">Transmembrane helix</keyword>
<gene>
    <name evidence="4" type="ORF">ACHAW5_002138</name>
</gene>
<dbReference type="Gene3D" id="1.20.1250.20">
    <property type="entry name" value="MFS general substrate transporter like domains"/>
    <property type="match status" value="1"/>
</dbReference>
<dbReference type="GO" id="GO:0016020">
    <property type="term" value="C:membrane"/>
    <property type="evidence" value="ECO:0007669"/>
    <property type="project" value="UniProtKB-SubCell"/>
</dbReference>
<dbReference type="AlphaFoldDB" id="A0ABD3N9Z6"/>
<dbReference type="PANTHER" id="PTHR24002:SF3">
    <property type="entry name" value="SOLUTE CARRIER FAMILY 22 MEMBER 18"/>
    <property type="match status" value="1"/>
</dbReference>
<keyword evidence="2" id="KW-0812">Transmembrane</keyword>
<dbReference type="SUPFAM" id="SSF103473">
    <property type="entry name" value="MFS general substrate transporter"/>
    <property type="match status" value="1"/>
</dbReference>
<evidence type="ECO:0000313" key="5">
    <source>
        <dbReference type="Proteomes" id="UP001530315"/>
    </source>
</evidence>
<dbReference type="Proteomes" id="UP001530315">
    <property type="component" value="Unassembled WGS sequence"/>
</dbReference>
<feature type="transmembrane region" description="Helical" evidence="2">
    <location>
        <begin position="175"/>
        <end position="197"/>
    </location>
</feature>
<evidence type="ECO:0000256" key="1">
    <source>
        <dbReference type="ARBA" id="ARBA00004141"/>
    </source>
</evidence>
<dbReference type="InterPro" id="IPR011701">
    <property type="entry name" value="MFS"/>
</dbReference>
<dbReference type="EMBL" id="JALLAZ020001565">
    <property type="protein sequence ID" value="KAL3772873.1"/>
    <property type="molecule type" value="Genomic_DNA"/>
</dbReference>
<accession>A0ABD3N9Z6</accession>
<keyword evidence="2" id="KW-0472">Membrane</keyword>